<sequence length="106" mass="11962">MGGRRSRQIASIPREEAQESTVDEPQMTYRGVGAATGWGHTAWMAWKRRHDKVECICCTRGETNGARRQTGVEFRRWWGAACQPREGEDGKRWHVSGSGVCRGVDK</sequence>
<organism evidence="2 3">
    <name type="scientific">Amborella trichopoda</name>
    <dbReference type="NCBI Taxonomy" id="13333"/>
    <lineage>
        <taxon>Eukaryota</taxon>
        <taxon>Viridiplantae</taxon>
        <taxon>Streptophyta</taxon>
        <taxon>Embryophyta</taxon>
        <taxon>Tracheophyta</taxon>
        <taxon>Spermatophyta</taxon>
        <taxon>Magnoliopsida</taxon>
        <taxon>Amborellales</taxon>
        <taxon>Amborellaceae</taxon>
        <taxon>Amborella</taxon>
    </lineage>
</organism>
<dbReference type="HOGENOM" id="CLU_2226804_0_0_1"/>
<name>W1NW12_AMBTC</name>
<dbReference type="AlphaFoldDB" id="W1NW12"/>
<gene>
    <name evidence="2" type="ORF">AMTR_s00099p00156210</name>
</gene>
<accession>W1NW12</accession>
<proteinExistence type="predicted"/>
<keyword evidence="3" id="KW-1185">Reference proteome</keyword>
<evidence type="ECO:0000256" key="1">
    <source>
        <dbReference type="SAM" id="MobiDB-lite"/>
    </source>
</evidence>
<protein>
    <submittedName>
        <fullName evidence="2">Uncharacterized protein</fullName>
    </submittedName>
</protein>
<evidence type="ECO:0000313" key="3">
    <source>
        <dbReference type="Proteomes" id="UP000017836"/>
    </source>
</evidence>
<evidence type="ECO:0000313" key="2">
    <source>
        <dbReference type="EMBL" id="ERM99797.1"/>
    </source>
</evidence>
<dbReference type="Proteomes" id="UP000017836">
    <property type="component" value="Unassembled WGS sequence"/>
</dbReference>
<dbReference type="Gramene" id="ERM99797">
    <property type="protein sequence ID" value="ERM99797"/>
    <property type="gene ID" value="AMTR_s00099p00156210"/>
</dbReference>
<reference evidence="3" key="1">
    <citation type="journal article" date="2013" name="Science">
        <title>The Amborella genome and the evolution of flowering plants.</title>
        <authorList>
            <consortium name="Amborella Genome Project"/>
        </authorList>
    </citation>
    <scope>NUCLEOTIDE SEQUENCE [LARGE SCALE GENOMIC DNA]</scope>
</reference>
<dbReference type="EMBL" id="KI394994">
    <property type="protein sequence ID" value="ERM99797.1"/>
    <property type="molecule type" value="Genomic_DNA"/>
</dbReference>
<feature type="region of interest" description="Disordered" evidence="1">
    <location>
        <begin position="1"/>
        <end position="23"/>
    </location>
</feature>